<organism evidence="1 2">
    <name type="scientific">Bacillus infantis NRRL B-14911</name>
    <dbReference type="NCBI Taxonomy" id="1367477"/>
    <lineage>
        <taxon>Bacteria</taxon>
        <taxon>Bacillati</taxon>
        <taxon>Bacillota</taxon>
        <taxon>Bacilli</taxon>
        <taxon>Bacillales</taxon>
        <taxon>Bacillaceae</taxon>
        <taxon>Bacillus</taxon>
    </lineage>
</organism>
<protein>
    <submittedName>
        <fullName evidence="1">Uncharacterized protein</fullName>
    </submittedName>
</protein>
<keyword evidence="2" id="KW-1185">Reference proteome</keyword>
<proteinExistence type="predicted"/>
<accession>U5L621</accession>
<dbReference type="KEGG" id="bif:N288_00935"/>
<dbReference type="Proteomes" id="UP000017805">
    <property type="component" value="Chromosome"/>
</dbReference>
<evidence type="ECO:0000313" key="2">
    <source>
        <dbReference type="Proteomes" id="UP000017805"/>
    </source>
</evidence>
<dbReference type="AlphaFoldDB" id="U5L621"/>
<dbReference type="EMBL" id="CP006643">
    <property type="protein sequence ID" value="AGX02186.1"/>
    <property type="molecule type" value="Genomic_DNA"/>
</dbReference>
<reference evidence="1 2" key="1">
    <citation type="submission" date="2013-07" db="EMBL/GenBank/DDBJ databases">
        <title>Complete genome sequence of Bacillus infantis NRRL B-14911 that has potential to induce cardiac disease by antigenic mimicry.</title>
        <authorList>
            <person name="Massilamany C."/>
            <person name="Smith T.P.L."/>
            <person name="Loy J.D."/>
            <person name="Barletta R."/>
            <person name="Reddy J."/>
        </authorList>
    </citation>
    <scope>NUCLEOTIDE SEQUENCE [LARGE SCALE GENOMIC DNA]</scope>
    <source>
        <strain evidence="1 2">NRRL B-14911</strain>
    </source>
</reference>
<gene>
    <name evidence="1" type="ORF">N288_00935</name>
</gene>
<sequence>MAGMCRARYKKVANRCKRGQVRAGLCIEWVSTMHEGHGEHL</sequence>
<dbReference type="HOGENOM" id="CLU_3265746_0_0_9"/>
<dbReference type="STRING" id="1367477.N288_00935"/>
<evidence type="ECO:0000313" key="1">
    <source>
        <dbReference type="EMBL" id="AGX02186.1"/>
    </source>
</evidence>
<name>U5L621_9BACI</name>